<evidence type="ECO:0000313" key="2">
    <source>
        <dbReference type="EMBL" id="ARP20821.1"/>
    </source>
</evidence>
<accession>A0A1W6TZ15</accession>
<dbReference type="RefSeq" id="WP_086047401.1">
    <property type="nucleotide sequence ID" value="NZ_CP017890.1"/>
</dbReference>
<proteinExistence type="predicted"/>
<dbReference type="EMBL" id="CP017903">
    <property type="protein sequence ID" value="ARP20821.1"/>
    <property type="molecule type" value="Genomic_DNA"/>
</dbReference>
<feature type="domain" description="DUF6602" evidence="1">
    <location>
        <begin position="26"/>
        <end position="130"/>
    </location>
</feature>
<dbReference type="AlphaFoldDB" id="A0A1W6TZ15"/>
<gene>
    <name evidence="2" type="ORF">K05K4_41010</name>
</gene>
<reference evidence="2" key="1">
    <citation type="submission" date="2016-10" db="EMBL/GenBank/DDBJ databases">
        <title>The High Quality Genome of Vibrio alginolyticus K01M1.</title>
        <authorList>
            <person name="Wendling C."/>
            <person name="Chibani C.M."/>
            <person name="Hertel R."/>
            <person name="Sproer C."/>
            <person name="Bunk B."/>
            <person name="Overmann J."/>
            <person name="Roth O."/>
            <person name="Liesegang H."/>
        </authorList>
    </citation>
    <scope>NUCLEOTIDE SEQUENCE</scope>
    <source>
        <strain evidence="2">K05K4</strain>
    </source>
</reference>
<dbReference type="Pfam" id="PF20247">
    <property type="entry name" value="DUF6602"/>
    <property type="match status" value="1"/>
</dbReference>
<sequence length="274" mass="30739">MKLIQKHLKNIEKTLSSYYELTSISGHSGNMGVSRELIVKHFLSQNLSSSLDFTGGEVFDCNNQKSGQLDIIIHQSSAMKLNIGEGLDLIPVDCAKAIIECKSSLQSGSMKSRGSSSLKVALDACVKVKSLKRINPVGMDEQYLKNRNMSKGALDLLYNTSGLKASLEETPYFIVAFKGPKERTLRDKLFEYMNVNSVSLEKMPNMITILGSQGYSLVKNDGFYMKKVTEPKRVHWSRLVEAESSLVALYMYLMKISEANELSENFFPMKEYLN</sequence>
<dbReference type="InterPro" id="IPR046537">
    <property type="entry name" value="DUF6602"/>
</dbReference>
<dbReference type="CDD" id="cd21173">
    <property type="entry name" value="NucC-like"/>
    <property type="match status" value="1"/>
</dbReference>
<organism evidence="2">
    <name type="scientific">Vibrio alginolyticus</name>
    <dbReference type="NCBI Taxonomy" id="663"/>
    <lineage>
        <taxon>Bacteria</taxon>
        <taxon>Pseudomonadati</taxon>
        <taxon>Pseudomonadota</taxon>
        <taxon>Gammaproteobacteria</taxon>
        <taxon>Vibrionales</taxon>
        <taxon>Vibrionaceae</taxon>
        <taxon>Vibrio</taxon>
    </lineage>
</organism>
<name>A0A1W6TZ15_VIBAL</name>
<protein>
    <recommendedName>
        <fullName evidence="1">DUF6602 domain-containing protein</fullName>
    </recommendedName>
</protein>
<evidence type="ECO:0000259" key="1">
    <source>
        <dbReference type="Pfam" id="PF20247"/>
    </source>
</evidence>